<accession>A0ACB8CDB7</accession>
<dbReference type="EMBL" id="CM023476">
    <property type="protein sequence ID" value="KAH7940666.1"/>
    <property type="molecule type" value="Genomic_DNA"/>
</dbReference>
<name>A0ACB8CDB7_DERSI</name>
<protein>
    <submittedName>
        <fullName evidence="1">Uncharacterized protein</fullName>
    </submittedName>
</protein>
<evidence type="ECO:0000313" key="1">
    <source>
        <dbReference type="EMBL" id="KAH7940666.1"/>
    </source>
</evidence>
<reference evidence="1" key="1">
    <citation type="submission" date="2020-05" db="EMBL/GenBank/DDBJ databases">
        <title>Large-scale comparative analyses of tick genomes elucidate their genetic diversity and vector capacities.</title>
        <authorList>
            <person name="Jia N."/>
            <person name="Wang J."/>
            <person name="Shi W."/>
            <person name="Du L."/>
            <person name="Sun Y."/>
            <person name="Zhan W."/>
            <person name="Jiang J."/>
            <person name="Wang Q."/>
            <person name="Zhang B."/>
            <person name="Ji P."/>
            <person name="Sakyi L.B."/>
            <person name="Cui X."/>
            <person name="Yuan T."/>
            <person name="Jiang B."/>
            <person name="Yang W."/>
            <person name="Lam T.T.-Y."/>
            <person name="Chang Q."/>
            <person name="Ding S."/>
            <person name="Wang X."/>
            <person name="Zhu J."/>
            <person name="Ruan X."/>
            <person name="Zhao L."/>
            <person name="Wei J."/>
            <person name="Que T."/>
            <person name="Du C."/>
            <person name="Cheng J."/>
            <person name="Dai P."/>
            <person name="Han X."/>
            <person name="Huang E."/>
            <person name="Gao Y."/>
            <person name="Liu J."/>
            <person name="Shao H."/>
            <person name="Ye R."/>
            <person name="Li L."/>
            <person name="Wei W."/>
            <person name="Wang X."/>
            <person name="Wang C."/>
            <person name="Yang T."/>
            <person name="Huo Q."/>
            <person name="Li W."/>
            <person name="Guo W."/>
            <person name="Chen H."/>
            <person name="Zhou L."/>
            <person name="Ni X."/>
            <person name="Tian J."/>
            <person name="Zhou Y."/>
            <person name="Sheng Y."/>
            <person name="Liu T."/>
            <person name="Pan Y."/>
            <person name="Xia L."/>
            <person name="Li J."/>
            <person name="Zhao F."/>
            <person name="Cao W."/>
        </authorList>
    </citation>
    <scope>NUCLEOTIDE SEQUENCE</scope>
    <source>
        <strain evidence="1">Dsil-2018</strain>
    </source>
</reference>
<sequence>MSTCRTCGVRNPEVTHNCTPTCAICSGDHVTGDRSCPKRLKPVRYQAAKPPKKPHKPAHRWFSSEDEQSEWEYGRGLTRSSRSRTRSPSNNRTDPGQPEQQRRRNLWSRQTTDITPRDDASTSATATDPVVVNIKLPKFWQTDSELWVLSIEPLFRQHRVTSPAAMYDHVIGALRLPSSLSSGIFYAPRLLQSRTML</sequence>
<organism evidence="1 2">
    <name type="scientific">Dermacentor silvarum</name>
    <name type="common">Tick</name>
    <dbReference type="NCBI Taxonomy" id="543639"/>
    <lineage>
        <taxon>Eukaryota</taxon>
        <taxon>Metazoa</taxon>
        <taxon>Ecdysozoa</taxon>
        <taxon>Arthropoda</taxon>
        <taxon>Chelicerata</taxon>
        <taxon>Arachnida</taxon>
        <taxon>Acari</taxon>
        <taxon>Parasitiformes</taxon>
        <taxon>Ixodida</taxon>
        <taxon>Ixodoidea</taxon>
        <taxon>Ixodidae</taxon>
        <taxon>Rhipicephalinae</taxon>
        <taxon>Dermacentor</taxon>
    </lineage>
</organism>
<evidence type="ECO:0000313" key="2">
    <source>
        <dbReference type="Proteomes" id="UP000821865"/>
    </source>
</evidence>
<proteinExistence type="predicted"/>
<dbReference type="Proteomes" id="UP000821865">
    <property type="component" value="Chromosome 7"/>
</dbReference>
<gene>
    <name evidence="1" type="ORF">HPB49_003531</name>
</gene>
<keyword evidence="2" id="KW-1185">Reference proteome</keyword>
<comment type="caution">
    <text evidence="1">The sequence shown here is derived from an EMBL/GenBank/DDBJ whole genome shotgun (WGS) entry which is preliminary data.</text>
</comment>